<keyword evidence="3" id="KW-0238">DNA-binding</keyword>
<evidence type="ECO:0000313" key="8">
    <source>
        <dbReference type="Proteomes" id="UP001501578"/>
    </source>
</evidence>
<dbReference type="Proteomes" id="UP001501578">
    <property type="component" value="Unassembled WGS sequence"/>
</dbReference>
<feature type="region of interest" description="Disordered" evidence="5">
    <location>
        <begin position="199"/>
        <end position="219"/>
    </location>
</feature>
<dbReference type="InterPro" id="IPR036390">
    <property type="entry name" value="WH_DNA-bd_sf"/>
</dbReference>
<dbReference type="EMBL" id="BAAAHQ010000023">
    <property type="protein sequence ID" value="GAA0935751.1"/>
    <property type="molecule type" value="Genomic_DNA"/>
</dbReference>
<keyword evidence="2" id="KW-0805">Transcription regulation</keyword>
<comment type="similarity">
    <text evidence="1">Belongs to the LysR transcriptional regulatory family.</text>
</comment>
<protein>
    <submittedName>
        <fullName evidence="7">LysR family transcriptional regulator</fullName>
    </submittedName>
</protein>
<organism evidence="7 8">
    <name type="scientific">Nonomuraea longicatena</name>
    <dbReference type="NCBI Taxonomy" id="83682"/>
    <lineage>
        <taxon>Bacteria</taxon>
        <taxon>Bacillati</taxon>
        <taxon>Actinomycetota</taxon>
        <taxon>Actinomycetes</taxon>
        <taxon>Streptosporangiales</taxon>
        <taxon>Streptosporangiaceae</taxon>
        <taxon>Nonomuraea</taxon>
    </lineage>
</organism>
<evidence type="ECO:0000256" key="3">
    <source>
        <dbReference type="ARBA" id="ARBA00023125"/>
    </source>
</evidence>
<evidence type="ECO:0000256" key="1">
    <source>
        <dbReference type="ARBA" id="ARBA00009437"/>
    </source>
</evidence>
<accession>A0ABP4AF15</accession>
<dbReference type="InterPro" id="IPR005119">
    <property type="entry name" value="LysR_subst-bd"/>
</dbReference>
<evidence type="ECO:0000259" key="6">
    <source>
        <dbReference type="PROSITE" id="PS50931"/>
    </source>
</evidence>
<comment type="caution">
    <text evidence="7">The sequence shown here is derived from an EMBL/GenBank/DDBJ whole genome shotgun (WGS) entry which is preliminary data.</text>
</comment>
<name>A0ABP4AF15_9ACTN</name>
<dbReference type="RefSeq" id="WP_343951821.1">
    <property type="nucleotide sequence ID" value="NZ_BAAAHQ010000023.1"/>
</dbReference>
<dbReference type="Gene3D" id="1.10.10.10">
    <property type="entry name" value="Winged helix-like DNA-binding domain superfamily/Winged helix DNA-binding domain"/>
    <property type="match status" value="1"/>
</dbReference>
<gene>
    <name evidence="7" type="ORF">GCM10009560_44040</name>
</gene>
<proteinExistence type="inferred from homology"/>
<keyword evidence="4" id="KW-0804">Transcription</keyword>
<dbReference type="Gene3D" id="3.40.190.10">
    <property type="entry name" value="Periplasmic binding protein-like II"/>
    <property type="match status" value="2"/>
</dbReference>
<evidence type="ECO:0000256" key="5">
    <source>
        <dbReference type="SAM" id="MobiDB-lite"/>
    </source>
</evidence>
<evidence type="ECO:0000256" key="4">
    <source>
        <dbReference type="ARBA" id="ARBA00023163"/>
    </source>
</evidence>
<dbReference type="SUPFAM" id="SSF53850">
    <property type="entry name" value="Periplasmic binding protein-like II"/>
    <property type="match status" value="1"/>
</dbReference>
<feature type="domain" description="HTH lysR-type" evidence="6">
    <location>
        <begin position="1"/>
        <end position="58"/>
    </location>
</feature>
<reference evidence="8" key="1">
    <citation type="journal article" date="2019" name="Int. J. Syst. Evol. Microbiol.">
        <title>The Global Catalogue of Microorganisms (GCM) 10K type strain sequencing project: providing services to taxonomists for standard genome sequencing and annotation.</title>
        <authorList>
            <consortium name="The Broad Institute Genomics Platform"/>
            <consortium name="The Broad Institute Genome Sequencing Center for Infectious Disease"/>
            <person name="Wu L."/>
            <person name="Ma J."/>
        </authorList>
    </citation>
    <scope>NUCLEOTIDE SEQUENCE [LARGE SCALE GENOMIC DNA]</scope>
    <source>
        <strain evidence="8">JCM 11136</strain>
    </source>
</reference>
<dbReference type="Pfam" id="PF00126">
    <property type="entry name" value="HTH_1"/>
    <property type="match status" value="1"/>
</dbReference>
<dbReference type="InterPro" id="IPR036388">
    <property type="entry name" value="WH-like_DNA-bd_sf"/>
</dbReference>
<dbReference type="PANTHER" id="PTHR30346:SF0">
    <property type="entry name" value="HCA OPERON TRANSCRIPTIONAL ACTIVATOR HCAR"/>
    <property type="match status" value="1"/>
</dbReference>
<dbReference type="Pfam" id="PF03466">
    <property type="entry name" value="LysR_substrate"/>
    <property type="match status" value="1"/>
</dbReference>
<sequence>MDRRELEVFLVLADELHFGRTAERLRLSQGNVSQTLRKLERRIGAPLFERTSRQVTITAIGERLRQDITPAARLIRDGLARATAAGRGLGGPITVGFVGAAMGDLLARAGARHPEFEAQLREIQIGDGLAPLRAGEIDLMAGPYLSREPGLITGPVLLREPRMLAVPSDHRLARQESVCLEDLASASVLTLGAASWPDSFADDRSPSHTPGGREIPRGPEVKTFSEALTLITAGKGVIAVGAQANRYYAWPGVTYVPFRDAAPVEWALVWRAASQTVRVREFARAVAGLATVQSG</sequence>
<dbReference type="InterPro" id="IPR000847">
    <property type="entry name" value="LysR_HTH_N"/>
</dbReference>
<dbReference type="CDD" id="cd08414">
    <property type="entry name" value="PBP2_LTTR_aromatics_like"/>
    <property type="match status" value="1"/>
</dbReference>
<dbReference type="SUPFAM" id="SSF46785">
    <property type="entry name" value="Winged helix' DNA-binding domain"/>
    <property type="match status" value="1"/>
</dbReference>
<evidence type="ECO:0000313" key="7">
    <source>
        <dbReference type="EMBL" id="GAA0935751.1"/>
    </source>
</evidence>
<dbReference type="PANTHER" id="PTHR30346">
    <property type="entry name" value="TRANSCRIPTIONAL DUAL REGULATOR HCAR-RELATED"/>
    <property type="match status" value="1"/>
</dbReference>
<keyword evidence="8" id="KW-1185">Reference proteome</keyword>
<dbReference type="PRINTS" id="PR00039">
    <property type="entry name" value="HTHLYSR"/>
</dbReference>
<dbReference type="PROSITE" id="PS50931">
    <property type="entry name" value="HTH_LYSR"/>
    <property type="match status" value="1"/>
</dbReference>
<evidence type="ECO:0000256" key="2">
    <source>
        <dbReference type="ARBA" id="ARBA00023015"/>
    </source>
</evidence>